<dbReference type="GO" id="GO:0000166">
    <property type="term" value="F:nucleotide binding"/>
    <property type="evidence" value="ECO:0007669"/>
    <property type="project" value="UniProtKB-KW"/>
</dbReference>
<dbReference type="AlphaFoldDB" id="A0A1I2KZV1"/>
<evidence type="ECO:0000256" key="3">
    <source>
        <dbReference type="ARBA" id="ARBA00022722"/>
    </source>
</evidence>
<evidence type="ECO:0000259" key="6">
    <source>
        <dbReference type="PROSITE" id="PS50003"/>
    </source>
</evidence>
<dbReference type="PROSITE" id="PS50003">
    <property type="entry name" value="PH_DOMAIN"/>
    <property type="match status" value="1"/>
</dbReference>
<dbReference type="Proteomes" id="UP000199116">
    <property type="component" value="Unassembled WGS sequence"/>
</dbReference>
<protein>
    <submittedName>
        <fullName evidence="7">Uncharacterized conserved protein, contains HEPN domain</fullName>
    </submittedName>
</protein>
<reference evidence="8" key="1">
    <citation type="submission" date="2016-10" db="EMBL/GenBank/DDBJ databases">
        <authorList>
            <person name="Varghese N."/>
            <person name="Submissions S."/>
        </authorList>
    </citation>
    <scope>NUCLEOTIDE SEQUENCE [LARGE SCALE GENOMIC DNA]</scope>
    <source>
        <strain evidence="8">DSM 23515</strain>
    </source>
</reference>
<keyword evidence="3" id="KW-0540">Nuclease</keyword>
<dbReference type="RefSeq" id="WP_075327546.1">
    <property type="nucleotide sequence ID" value="NZ_FOOH01000006.1"/>
</dbReference>
<sequence>MENEVKAWLEDIRQAISEIYSFLPENRDFNEFLNDLKGKRAIERNLEIIGEAVNRVLKSNPDFSITNARKIVDTRNRISHGYDTVSDEILWSIIVRDLEPLKGEVDKLLKE</sequence>
<evidence type="ECO:0000313" key="8">
    <source>
        <dbReference type="Proteomes" id="UP000199116"/>
    </source>
</evidence>
<keyword evidence="4" id="KW-0547">Nucleotide-binding</keyword>
<dbReference type="GO" id="GO:0004540">
    <property type="term" value="F:RNA nuclease activity"/>
    <property type="evidence" value="ECO:0007669"/>
    <property type="project" value="InterPro"/>
</dbReference>
<dbReference type="GO" id="GO:0110001">
    <property type="term" value="C:toxin-antitoxin complex"/>
    <property type="evidence" value="ECO:0007669"/>
    <property type="project" value="InterPro"/>
</dbReference>
<dbReference type="InterPro" id="IPR008201">
    <property type="entry name" value="HepT-like"/>
</dbReference>
<accession>A0A1I2KZV1</accession>
<keyword evidence="8" id="KW-1185">Reference proteome</keyword>
<evidence type="ECO:0000256" key="1">
    <source>
        <dbReference type="ARBA" id="ARBA00022553"/>
    </source>
</evidence>
<evidence type="ECO:0000256" key="4">
    <source>
        <dbReference type="ARBA" id="ARBA00022741"/>
    </source>
</evidence>
<dbReference type="PANTHER" id="PTHR34139">
    <property type="entry name" value="UPF0331 PROTEIN MJ0127"/>
    <property type="match status" value="1"/>
</dbReference>
<dbReference type="InterPro" id="IPR051813">
    <property type="entry name" value="HepT_RNase_toxin"/>
</dbReference>
<dbReference type="InterPro" id="IPR001849">
    <property type="entry name" value="PH_domain"/>
</dbReference>
<keyword evidence="5" id="KW-0378">Hydrolase</keyword>
<dbReference type="Pfam" id="PF01934">
    <property type="entry name" value="HepT-like"/>
    <property type="match status" value="1"/>
</dbReference>
<evidence type="ECO:0000313" key="7">
    <source>
        <dbReference type="EMBL" id="SFF72564.1"/>
    </source>
</evidence>
<dbReference type="PANTHER" id="PTHR34139:SF1">
    <property type="entry name" value="RNASE MJ1380-RELATED"/>
    <property type="match status" value="1"/>
</dbReference>
<feature type="domain" description="PH" evidence="6">
    <location>
        <begin position="1"/>
        <end position="17"/>
    </location>
</feature>
<proteinExistence type="predicted"/>
<name>A0A1I2KZV1_9FLAO</name>
<evidence type="ECO:0000256" key="2">
    <source>
        <dbReference type="ARBA" id="ARBA00022649"/>
    </source>
</evidence>
<keyword evidence="1" id="KW-0597">Phosphoprotein</keyword>
<dbReference type="EMBL" id="FOOH01000006">
    <property type="protein sequence ID" value="SFF72564.1"/>
    <property type="molecule type" value="Genomic_DNA"/>
</dbReference>
<evidence type="ECO:0000256" key="5">
    <source>
        <dbReference type="ARBA" id="ARBA00022801"/>
    </source>
</evidence>
<keyword evidence="2" id="KW-1277">Toxin-antitoxin system</keyword>
<gene>
    <name evidence="7" type="ORF">SAMN04488033_106137</name>
</gene>
<dbReference type="GO" id="GO:0016787">
    <property type="term" value="F:hydrolase activity"/>
    <property type="evidence" value="ECO:0007669"/>
    <property type="project" value="UniProtKB-KW"/>
</dbReference>
<organism evidence="7 8">
    <name type="scientific">Salegentibacter agarivorans</name>
    <dbReference type="NCBI Taxonomy" id="345907"/>
    <lineage>
        <taxon>Bacteria</taxon>
        <taxon>Pseudomonadati</taxon>
        <taxon>Bacteroidota</taxon>
        <taxon>Flavobacteriia</taxon>
        <taxon>Flavobacteriales</taxon>
        <taxon>Flavobacteriaceae</taxon>
        <taxon>Salegentibacter</taxon>
    </lineage>
</organism>